<reference evidence="11" key="1">
    <citation type="journal article" date="2019" name="Int. J. Syst. Evol. Microbiol.">
        <title>The Global Catalogue of Microorganisms (GCM) 10K type strain sequencing project: providing services to taxonomists for standard genome sequencing and annotation.</title>
        <authorList>
            <consortium name="The Broad Institute Genomics Platform"/>
            <consortium name="The Broad Institute Genome Sequencing Center for Infectious Disease"/>
            <person name="Wu L."/>
            <person name="Ma J."/>
        </authorList>
    </citation>
    <scope>NUCLEOTIDE SEQUENCE [LARGE SCALE GENOMIC DNA]</scope>
    <source>
        <strain evidence="11">JCM 15672</strain>
    </source>
</reference>
<gene>
    <name evidence="10" type="ORF">GCM10009819_21250</name>
</gene>
<keyword evidence="4 9" id="KW-0808">Transferase</keyword>
<dbReference type="PANTHER" id="PTHR43442:SF3">
    <property type="entry name" value="GLUCONOKINASE-RELATED"/>
    <property type="match status" value="1"/>
</dbReference>
<comment type="pathway">
    <text evidence="1">Carbohydrate acid metabolism.</text>
</comment>
<evidence type="ECO:0000256" key="1">
    <source>
        <dbReference type="ARBA" id="ARBA00004761"/>
    </source>
</evidence>
<evidence type="ECO:0000256" key="4">
    <source>
        <dbReference type="ARBA" id="ARBA00022679"/>
    </source>
</evidence>
<evidence type="ECO:0000256" key="7">
    <source>
        <dbReference type="ARBA" id="ARBA00022840"/>
    </source>
</evidence>
<accession>A0ABP5G0G3</accession>
<evidence type="ECO:0000256" key="6">
    <source>
        <dbReference type="ARBA" id="ARBA00022777"/>
    </source>
</evidence>
<proteinExistence type="inferred from homology"/>
<dbReference type="Proteomes" id="UP001501196">
    <property type="component" value="Unassembled WGS sequence"/>
</dbReference>
<dbReference type="SUPFAM" id="SSF52540">
    <property type="entry name" value="P-loop containing nucleoside triphosphate hydrolases"/>
    <property type="match status" value="1"/>
</dbReference>
<dbReference type="RefSeq" id="WP_344373023.1">
    <property type="nucleotide sequence ID" value="NZ_BAAAPW010000002.1"/>
</dbReference>
<sequence length="185" mass="19097">MNAGHPTTGGADDDGVVRAVGPVVVMGVSASGKSTVGHALADRLGVPFVDGDALHPAANVEKMRAGIALDDDDRAPWLDRVGETLAEGSESEAAGIVVACSALRRAYRDRILRAAPGTRFVHLDVDEAALAERASTREGHFMPPSLLASQLAALERLDEDEPGIAVDADAPVDATVDAAVAWLTA</sequence>
<dbReference type="InterPro" id="IPR027417">
    <property type="entry name" value="P-loop_NTPase"/>
</dbReference>
<evidence type="ECO:0000256" key="5">
    <source>
        <dbReference type="ARBA" id="ARBA00022741"/>
    </source>
</evidence>
<dbReference type="EC" id="2.7.1.12" evidence="3 9"/>
<evidence type="ECO:0000313" key="11">
    <source>
        <dbReference type="Proteomes" id="UP001501196"/>
    </source>
</evidence>
<dbReference type="CDD" id="cd02021">
    <property type="entry name" value="GntK"/>
    <property type="match status" value="1"/>
</dbReference>
<comment type="catalytic activity">
    <reaction evidence="8 9">
        <text>D-gluconate + ATP = 6-phospho-D-gluconate + ADP + H(+)</text>
        <dbReference type="Rhea" id="RHEA:19433"/>
        <dbReference type="ChEBI" id="CHEBI:15378"/>
        <dbReference type="ChEBI" id="CHEBI:18391"/>
        <dbReference type="ChEBI" id="CHEBI:30616"/>
        <dbReference type="ChEBI" id="CHEBI:58759"/>
        <dbReference type="ChEBI" id="CHEBI:456216"/>
        <dbReference type="EC" id="2.7.1.12"/>
    </reaction>
</comment>
<keyword evidence="7 9" id="KW-0067">ATP-binding</keyword>
<dbReference type="EMBL" id="BAAAPW010000002">
    <property type="protein sequence ID" value="GAA2036412.1"/>
    <property type="molecule type" value="Genomic_DNA"/>
</dbReference>
<name>A0ABP5G0G3_9MICO</name>
<keyword evidence="5 9" id="KW-0547">Nucleotide-binding</keyword>
<keyword evidence="6 9" id="KW-0418">Kinase</keyword>
<dbReference type="Pfam" id="PF13671">
    <property type="entry name" value="AAA_33"/>
    <property type="match status" value="1"/>
</dbReference>
<evidence type="ECO:0000256" key="8">
    <source>
        <dbReference type="ARBA" id="ARBA00048090"/>
    </source>
</evidence>
<evidence type="ECO:0000256" key="3">
    <source>
        <dbReference type="ARBA" id="ARBA00012054"/>
    </source>
</evidence>
<dbReference type="NCBIfam" id="TIGR01313">
    <property type="entry name" value="therm_gnt_kin"/>
    <property type="match status" value="1"/>
</dbReference>
<comment type="similarity">
    <text evidence="2 9">Belongs to the gluconokinase GntK/GntV family.</text>
</comment>
<keyword evidence="11" id="KW-1185">Reference proteome</keyword>
<evidence type="ECO:0000313" key="10">
    <source>
        <dbReference type="EMBL" id="GAA2036412.1"/>
    </source>
</evidence>
<dbReference type="PANTHER" id="PTHR43442">
    <property type="entry name" value="GLUCONOKINASE-RELATED"/>
    <property type="match status" value="1"/>
</dbReference>
<evidence type="ECO:0000256" key="9">
    <source>
        <dbReference type="RuleBase" id="RU363066"/>
    </source>
</evidence>
<comment type="caution">
    <text evidence="10">The sequence shown here is derived from an EMBL/GenBank/DDBJ whole genome shotgun (WGS) entry which is preliminary data.</text>
</comment>
<evidence type="ECO:0000256" key="2">
    <source>
        <dbReference type="ARBA" id="ARBA00008420"/>
    </source>
</evidence>
<dbReference type="Gene3D" id="3.40.50.300">
    <property type="entry name" value="P-loop containing nucleotide triphosphate hydrolases"/>
    <property type="match status" value="1"/>
</dbReference>
<protein>
    <recommendedName>
        <fullName evidence="3 9">Gluconokinase</fullName>
        <ecNumber evidence="3 9">2.7.1.12</ecNumber>
    </recommendedName>
</protein>
<organism evidence="10 11">
    <name type="scientific">Agromyces tropicus</name>
    <dbReference type="NCBI Taxonomy" id="555371"/>
    <lineage>
        <taxon>Bacteria</taxon>
        <taxon>Bacillati</taxon>
        <taxon>Actinomycetota</taxon>
        <taxon>Actinomycetes</taxon>
        <taxon>Micrococcales</taxon>
        <taxon>Microbacteriaceae</taxon>
        <taxon>Agromyces</taxon>
    </lineage>
</organism>
<dbReference type="InterPro" id="IPR006001">
    <property type="entry name" value="Therm_gnt_kin"/>
</dbReference>